<name>A0A6L5Z0I0_9RHOB</name>
<gene>
    <name evidence="2" type="ORF">GE300_07630</name>
</gene>
<dbReference type="AlphaFoldDB" id="A0A6L5Z0I0"/>
<reference evidence="2 3" key="1">
    <citation type="submission" date="2019-10" db="EMBL/GenBank/DDBJ databases">
        <title>Cognatihalovulum marinum gen. nov. sp. nov., a new member of the family Rhodobacteraceae isolated from deep seawater of the Northwest Indian Ocean.</title>
        <authorList>
            <person name="Ruan C."/>
            <person name="Wang J."/>
            <person name="Zheng X."/>
            <person name="Song L."/>
            <person name="Zhu Y."/>
            <person name="Huang Y."/>
            <person name="Lu Z."/>
            <person name="Du W."/>
            <person name="Huang L."/>
            <person name="Dai X."/>
        </authorList>
    </citation>
    <scope>NUCLEOTIDE SEQUENCE [LARGE SCALE GENOMIC DNA]</scope>
    <source>
        <strain evidence="2 3">2CG4</strain>
    </source>
</reference>
<protein>
    <submittedName>
        <fullName evidence="2">Uncharacterized protein</fullName>
    </submittedName>
</protein>
<comment type="caution">
    <text evidence="2">The sequence shown here is derived from an EMBL/GenBank/DDBJ whole genome shotgun (WGS) entry which is preliminary data.</text>
</comment>
<sequence length="118" mass="12725">MFRPALAILAFAALPALAGPAEITGVRAGKAADGWRFDVTVRHADTGWDHYADGWRVLGPDGAELGYRELLHPHEQEQPFTRSLSGVAIPEGVTEVILRAEDNVHGPGPDFPYTLPAD</sequence>
<dbReference type="RefSeq" id="WP_154445962.1">
    <property type="nucleotide sequence ID" value="NZ_WIND01000004.1"/>
</dbReference>
<proteinExistence type="predicted"/>
<evidence type="ECO:0000313" key="3">
    <source>
        <dbReference type="Proteomes" id="UP000474957"/>
    </source>
</evidence>
<keyword evidence="1" id="KW-0732">Signal</keyword>
<evidence type="ECO:0000313" key="2">
    <source>
        <dbReference type="EMBL" id="MSU89484.1"/>
    </source>
</evidence>
<feature type="chain" id="PRO_5026754784" evidence="1">
    <location>
        <begin position="19"/>
        <end position="118"/>
    </location>
</feature>
<keyword evidence="3" id="KW-1185">Reference proteome</keyword>
<dbReference type="Proteomes" id="UP000474957">
    <property type="component" value="Unassembled WGS sequence"/>
</dbReference>
<organism evidence="2 3">
    <name type="scientific">Halovulum marinum</name>
    <dbReference type="NCBI Taxonomy" id="2662447"/>
    <lineage>
        <taxon>Bacteria</taxon>
        <taxon>Pseudomonadati</taxon>
        <taxon>Pseudomonadota</taxon>
        <taxon>Alphaproteobacteria</taxon>
        <taxon>Rhodobacterales</taxon>
        <taxon>Paracoccaceae</taxon>
        <taxon>Halovulum</taxon>
    </lineage>
</organism>
<dbReference type="EMBL" id="WIND01000004">
    <property type="protein sequence ID" value="MSU89484.1"/>
    <property type="molecule type" value="Genomic_DNA"/>
</dbReference>
<evidence type="ECO:0000256" key="1">
    <source>
        <dbReference type="SAM" id="SignalP"/>
    </source>
</evidence>
<accession>A0A6L5Z0I0</accession>
<feature type="signal peptide" evidence="1">
    <location>
        <begin position="1"/>
        <end position="18"/>
    </location>
</feature>